<dbReference type="InterPro" id="IPR036849">
    <property type="entry name" value="Enolase-like_C_sf"/>
</dbReference>
<dbReference type="InterPro" id="IPR029017">
    <property type="entry name" value="Enolase-like_N"/>
</dbReference>
<dbReference type="EMBL" id="SNYO01000013">
    <property type="protein sequence ID" value="TDQ47322.1"/>
    <property type="molecule type" value="Genomic_DNA"/>
</dbReference>
<dbReference type="SMART" id="SM00922">
    <property type="entry name" value="MR_MLE"/>
    <property type="match status" value="1"/>
</dbReference>
<dbReference type="GO" id="GO:0006518">
    <property type="term" value="P:peptide metabolic process"/>
    <property type="evidence" value="ECO:0007669"/>
    <property type="project" value="UniProtKB-ARBA"/>
</dbReference>
<dbReference type="SUPFAM" id="SSF54826">
    <property type="entry name" value="Enolase N-terminal domain-like"/>
    <property type="match status" value="1"/>
</dbReference>
<dbReference type="Gene3D" id="3.20.20.120">
    <property type="entry name" value="Enolase-like C-terminal domain"/>
    <property type="match status" value="1"/>
</dbReference>
<dbReference type="SFLD" id="SFLDS00001">
    <property type="entry name" value="Enolase"/>
    <property type="match status" value="1"/>
</dbReference>
<proteinExistence type="inferred from homology"/>
<dbReference type="Gene3D" id="3.30.390.10">
    <property type="entry name" value="Enolase-like, N-terminal domain"/>
    <property type="match status" value="1"/>
</dbReference>
<dbReference type="Pfam" id="PF13378">
    <property type="entry name" value="MR_MLE_C"/>
    <property type="match status" value="1"/>
</dbReference>
<protein>
    <submittedName>
        <fullName evidence="7">L-alanine-DL-glutamate epimerase-like enolase superfamily enzyme</fullName>
    </submittedName>
</protein>
<comment type="similarity">
    <text evidence="2">Belongs to the mandelate racemase/muconate lactonizing enzyme family.</text>
</comment>
<keyword evidence="8" id="KW-1185">Reference proteome</keyword>
<dbReference type="InterPro" id="IPR013342">
    <property type="entry name" value="Mandelate_racemase_C"/>
</dbReference>
<dbReference type="GO" id="GO:0016854">
    <property type="term" value="F:racemase and epimerase activity"/>
    <property type="evidence" value="ECO:0007669"/>
    <property type="project" value="UniProtKB-ARBA"/>
</dbReference>
<dbReference type="SFLD" id="SFLDG00180">
    <property type="entry name" value="muconate_cycloisomerase"/>
    <property type="match status" value="1"/>
</dbReference>
<reference evidence="7 8" key="1">
    <citation type="submission" date="2019-03" db="EMBL/GenBank/DDBJ databases">
        <title>Genomic Encyclopedia of Type Strains, Phase IV (KMG-IV): sequencing the most valuable type-strain genomes for metagenomic binning, comparative biology and taxonomic classification.</title>
        <authorList>
            <person name="Goeker M."/>
        </authorList>
    </citation>
    <scope>NUCLEOTIDE SEQUENCE [LARGE SCALE GENOMIC DNA]</scope>
    <source>
        <strain evidence="7 8">DSM 45775</strain>
    </source>
</reference>
<dbReference type="InterPro" id="IPR013341">
    <property type="entry name" value="Mandelate_racemase_N_dom"/>
</dbReference>
<evidence type="ECO:0000313" key="7">
    <source>
        <dbReference type="EMBL" id="TDQ47322.1"/>
    </source>
</evidence>
<dbReference type="PANTHER" id="PTHR48073:SF2">
    <property type="entry name" value="O-SUCCINYLBENZOATE SYNTHASE"/>
    <property type="match status" value="1"/>
</dbReference>
<evidence type="ECO:0000256" key="1">
    <source>
        <dbReference type="ARBA" id="ARBA00001946"/>
    </source>
</evidence>
<accession>A0A4R6UL25</accession>
<dbReference type="PANTHER" id="PTHR48073">
    <property type="entry name" value="O-SUCCINYLBENZOATE SYNTHASE-RELATED"/>
    <property type="match status" value="1"/>
</dbReference>
<feature type="domain" description="Mandelate racemase/muconate lactonizing enzyme C-terminal" evidence="6">
    <location>
        <begin position="157"/>
        <end position="256"/>
    </location>
</feature>
<name>A0A4R6UL25_9PSEU</name>
<comment type="cofactor">
    <cofactor evidence="1">
        <name>Mg(2+)</name>
        <dbReference type="ChEBI" id="CHEBI:18420"/>
    </cofactor>
</comment>
<evidence type="ECO:0000259" key="6">
    <source>
        <dbReference type="SMART" id="SM00922"/>
    </source>
</evidence>
<evidence type="ECO:0000256" key="5">
    <source>
        <dbReference type="ARBA" id="ARBA00023235"/>
    </source>
</evidence>
<evidence type="ECO:0000256" key="4">
    <source>
        <dbReference type="ARBA" id="ARBA00022842"/>
    </source>
</evidence>
<dbReference type="Proteomes" id="UP000295705">
    <property type="component" value="Unassembled WGS sequence"/>
</dbReference>
<dbReference type="AlphaFoldDB" id="A0A4R6UL25"/>
<dbReference type="Pfam" id="PF02746">
    <property type="entry name" value="MR_MLE_N"/>
    <property type="match status" value="1"/>
</dbReference>
<dbReference type="FunFam" id="3.30.390.10:FF:000009">
    <property type="entry name" value="Hydrophobic dipeptide epimerase"/>
    <property type="match status" value="1"/>
</dbReference>
<comment type="caution">
    <text evidence="7">The sequence shown here is derived from an EMBL/GenBank/DDBJ whole genome shotgun (WGS) entry which is preliminary data.</text>
</comment>
<evidence type="ECO:0000313" key="8">
    <source>
        <dbReference type="Proteomes" id="UP000295705"/>
    </source>
</evidence>
<dbReference type="SUPFAM" id="SSF51604">
    <property type="entry name" value="Enolase C-terminal domain-like"/>
    <property type="match status" value="1"/>
</dbReference>
<evidence type="ECO:0000256" key="2">
    <source>
        <dbReference type="ARBA" id="ARBA00008031"/>
    </source>
</evidence>
<organism evidence="7 8">
    <name type="scientific">Actinomycetospora succinea</name>
    <dbReference type="NCBI Taxonomy" id="663603"/>
    <lineage>
        <taxon>Bacteria</taxon>
        <taxon>Bacillati</taxon>
        <taxon>Actinomycetota</taxon>
        <taxon>Actinomycetes</taxon>
        <taxon>Pseudonocardiales</taxon>
        <taxon>Pseudonocardiaceae</taxon>
        <taxon>Actinomycetospora</taxon>
    </lineage>
</organism>
<evidence type="ECO:0000256" key="3">
    <source>
        <dbReference type="ARBA" id="ARBA00022723"/>
    </source>
</evidence>
<keyword evidence="5" id="KW-0413">Isomerase</keyword>
<dbReference type="GO" id="GO:0000287">
    <property type="term" value="F:magnesium ion binding"/>
    <property type="evidence" value="ECO:0007669"/>
    <property type="project" value="UniProtKB-ARBA"/>
</dbReference>
<keyword evidence="4" id="KW-0460">Magnesium</keyword>
<keyword evidence="3" id="KW-0479">Metal-binding</keyword>
<dbReference type="InterPro" id="IPR029065">
    <property type="entry name" value="Enolase_C-like"/>
</dbReference>
<gene>
    <name evidence="7" type="ORF">EV188_11367</name>
</gene>
<sequence>MDVHGPRVETPGSVRITRIALYAVELPYSGGVYHLSGGRTYTSFEAAIVRLTCDDGTEGWGESTPFGSTYVAAHPAGTRAGIGLLAPALLGLDPRRSERVGDVMDATLTGHHDARTALDVACWDAFGKSVGLPVCDLLGGSTDVPMAPISSIPACDPEDMRTRVADHRARGYRAHSVKIGALDADGGPALDAERIAASLADRRPGEFFIVDANGGLLPETALRLLALLPPGLDFALESPCASWRETASLRPRCPYPIVLDELAQSDADVVLGALDTADGIGLKISKAGGLTPGRRHRDIARAAGLTISVQDTVGSSLAYAAILHLGATVPPRSLRGVLDCEDMVTRKVAALDTVVTPDGVLPGRSPGLGATVDEEALGDPVAVWES</sequence>